<dbReference type="InterPro" id="IPR006311">
    <property type="entry name" value="TAT_signal"/>
</dbReference>
<evidence type="ECO:0000313" key="2">
    <source>
        <dbReference type="EMBL" id="MDQ0347304.1"/>
    </source>
</evidence>
<keyword evidence="3" id="KW-1185">Reference proteome</keyword>
<organism evidence="2 3">
    <name type="scientific">Ancylobacter vacuolatus</name>
    <dbReference type="NCBI Taxonomy" id="223389"/>
    <lineage>
        <taxon>Bacteria</taxon>
        <taxon>Pseudomonadati</taxon>
        <taxon>Pseudomonadota</taxon>
        <taxon>Alphaproteobacteria</taxon>
        <taxon>Hyphomicrobiales</taxon>
        <taxon>Xanthobacteraceae</taxon>
        <taxon>Ancylobacter</taxon>
    </lineage>
</organism>
<evidence type="ECO:0008006" key="4">
    <source>
        <dbReference type="Google" id="ProtNLM"/>
    </source>
</evidence>
<dbReference type="RefSeq" id="WP_307059490.1">
    <property type="nucleotide sequence ID" value="NZ_JAUSUH010000003.1"/>
</dbReference>
<evidence type="ECO:0000313" key="3">
    <source>
        <dbReference type="Proteomes" id="UP001238467"/>
    </source>
</evidence>
<keyword evidence="1" id="KW-0732">Signal</keyword>
<accession>A0ABU0DFY8</accession>
<protein>
    <recommendedName>
        <fullName evidence="4">DUF5666 domain-containing protein</fullName>
    </recommendedName>
</protein>
<feature type="chain" id="PRO_5045645425" description="DUF5666 domain-containing protein" evidence="1">
    <location>
        <begin position="35"/>
        <end position="137"/>
    </location>
</feature>
<name>A0ABU0DFY8_9HYPH</name>
<gene>
    <name evidence="2" type="ORF">J2S76_001728</name>
</gene>
<proteinExistence type="predicted"/>
<comment type="caution">
    <text evidence="2">The sequence shown here is derived from an EMBL/GenBank/DDBJ whole genome shotgun (WGS) entry which is preliminary data.</text>
</comment>
<dbReference type="InterPro" id="IPR046150">
    <property type="entry name" value="DUF6152"/>
</dbReference>
<dbReference type="Proteomes" id="UP001238467">
    <property type="component" value="Unassembled WGS sequence"/>
</dbReference>
<feature type="signal peptide" evidence="1">
    <location>
        <begin position="1"/>
        <end position="34"/>
    </location>
</feature>
<dbReference type="Pfam" id="PF19649">
    <property type="entry name" value="DUF6152"/>
    <property type="match status" value="1"/>
</dbReference>
<dbReference type="PROSITE" id="PS51318">
    <property type="entry name" value="TAT"/>
    <property type="match status" value="1"/>
</dbReference>
<dbReference type="EMBL" id="JAUSUH010000003">
    <property type="protein sequence ID" value="MDQ0347304.1"/>
    <property type="molecule type" value="Genomic_DNA"/>
</dbReference>
<evidence type="ECO:0000256" key="1">
    <source>
        <dbReference type="SAM" id="SignalP"/>
    </source>
</evidence>
<sequence length="137" mass="14821">MRFVHHRTSRRALRRAGLAGGLATLLAISAPALAHHGWSWAQSEQMTLEGTIKTISMAPPHPSLQVTAQDGTLWQVDLGNPRQTANSGFTGDTAKPGDAITVLGNRNRDEAKAHIKAVRITIAGQNYDMYPERIGSN</sequence>
<reference evidence="2 3" key="1">
    <citation type="submission" date="2023-07" db="EMBL/GenBank/DDBJ databases">
        <title>Genomic Encyclopedia of Type Strains, Phase IV (KMG-IV): sequencing the most valuable type-strain genomes for metagenomic binning, comparative biology and taxonomic classification.</title>
        <authorList>
            <person name="Goeker M."/>
        </authorList>
    </citation>
    <scope>NUCLEOTIDE SEQUENCE [LARGE SCALE GENOMIC DNA]</scope>
    <source>
        <strain evidence="2 3">DSM 1277</strain>
    </source>
</reference>